<dbReference type="Pfam" id="PF05035">
    <property type="entry name" value="DGOK"/>
    <property type="match status" value="1"/>
</dbReference>
<name>A0A7V8GLM9_9GAMM</name>
<dbReference type="EMBL" id="MWIP01000010">
    <property type="protein sequence ID" value="KAF1685921.1"/>
    <property type="molecule type" value="Genomic_DNA"/>
</dbReference>
<evidence type="ECO:0000313" key="1">
    <source>
        <dbReference type="EMBL" id="KAF1685921.1"/>
    </source>
</evidence>
<gene>
    <name evidence="1" type="ORF">B1992_10680</name>
</gene>
<dbReference type="GO" id="GO:0034194">
    <property type="term" value="P:D-galactonate catabolic process"/>
    <property type="evidence" value="ECO:0007669"/>
    <property type="project" value="InterPro"/>
</dbReference>
<dbReference type="AlphaFoldDB" id="A0A7V8GLM9"/>
<dbReference type="Gene3D" id="3.30.420.300">
    <property type="entry name" value="2-keto-3-deoxy-galactonokinase, substrate binding domain"/>
    <property type="match status" value="1"/>
</dbReference>
<dbReference type="Gene3D" id="3.30.420.310">
    <property type="entry name" value="2-keto-3-deoxy-galactonokinase, C-terminal domain"/>
    <property type="match status" value="1"/>
</dbReference>
<dbReference type="InterPro" id="IPR042258">
    <property type="entry name" value="DGOK_N"/>
</dbReference>
<sequence length="298" mass="31854">MIAVDWGGSSLRLYRLDDAGRIVDRRRSDDGALACQGRFGQVLAARVQDWDDRLIVLCGMVGARGGWIEMPYTACPAGLDALAAGMRRLDPGAQWPALAGRALWCVPGMADHGRDAADVMRGEETQAAGLMETLGPGTHRLCLPGTHSKWLQVRDGAVMRISTAMTGELYGLLRRHSILGRTMPADDPALDAAAFDAGLEDGRAGEGVLQDLFGVRTAALFGRFVADALPSYLSGLLIGHELRAALIAHTGGTVHLLGSDALLERYARALASMGVEVRRHDEDLAATGMYRLARARGL</sequence>
<comment type="caution">
    <text evidence="1">The sequence shown here is derived from an EMBL/GenBank/DDBJ whole genome shotgun (WGS) entry which is preliminary data.</text>
</comment>
<dbReference type="GO" id="GO:0008671">
    <property type="term" value="F:2-dehydro-3-deoxygalactonokinase activity"/>
    <property type="evidence" value="ECO:0007669"/>
    <property type="project" value="InterPro"/>
</dbReference>
<dbReference type="RefSeq" id="WP_162311480.1">
    <property type="nucleotide sequence ID" value="NZ_JACHGU010000001.1"/>
</dbReference>
<proteinExistence type="predicted"/>
<dbReference type="InterPro" id="IPR042257">
    <property type="entry name" value="DGOK_C"/>
</dbReference>
<dbReference type="Proteomes" id="UP000462066">
    <property type="component" value="Unassembled WGS sequence"/>
</dbReference>
<organism evidence="1 2">
    <name type="scientific">Pseudoxanthomonas broegbernensis</name>
    <dbReference type="NCBI Taxonomy" id="83619"/>
    <lineage>
        <taxon>Bacteria</taxon>
        <taxon>Pseudomonadati</taxon>
        <taxon>Pseudomonadota</taxon>
        <taxon>Gammaproteobacteria</taxon>
        <taxon>Lysobacterales</taxon>
        <taxon>Lysobacteraceae</taxon>
        <taxon>Pseudoxanthomonas</taxon>
    </lineage>
</organism>
<accession>A0A7V8GLM9</accession>
<reference evidence="1 2" key="1">
    <citation type="submission" date="2017-10" db="EMBL/GenBank/DDBJ databases">
        <title>Whole genome sequencing of Pseudoxanthomonas broegbernensis DSM 12573(T).</title>
        <authorList>
            <person name="Kumar S."/>
            <person name="Bansal K."/>
            <person name="Kaur A."/>
            <person name="Patil P."/>
            <person name="Sharma S."/>
            <person name="Patil P.B."/>
        </authorList>
    </citation>
    <scope>NUCLEOTIDE SEQUENCE [LARGE SCALE GENOMIC DNA]</scope>
    <source>
        <strain evidence="1 2">DSM 12573</strain>
    </source>
</reference>
<dbReference type="InterPro" id="IPR007729">
    <property type="entry name" value="DGOK"/>
</dbReference>
<keyword evidence="2" id="KW-1185">Reference proteome</keyword>
<protein>
    <submittedName>
        <fullName evidence="1">MFS transporter</fullName>
    </submittedName>
</protein>
<evidence type="ECO:0000313" key="2">
    <source>
        <dbReference type="Proteomes" id="UP000462066"/>
    </source>
</evidence>